<dbReference type="Pfam" id="PF07714">
    <property type="entry name" value="PK_Tyr_Ser-Thr"/>
    <property type="match status" value="1"/>
</dbReference>
<feature type="coiled-coil region" evidence="6">
    <location>
        <begin position="127"/>
        <end position="161"/>
    </location>
</feature>
<evidence type="ECO:0000256" key="4">
    <source>
        <dbReference type="ARBA" id="ARBA00022777"/>
    </source>
</evidence>
<dbReference type="EMBL" id="CADCVN010000569">
    <property type="protein sequence ID" value="CAA9490859.1"/>
    <property type="molecule type" value="Genomic_DNA"/>
</dbReference>
<dbReference type="AlphaFoldDB" id="A0A6J4SG51"/>
<keyword evidence="6" id="KW-0175">Coiled coil</keyword>
<proteinExistence type="predicted"/>
<evidence type="ECO:0000256" key="5">
    <source>
        <dbReference type="ARBA" id="ARBA00022840"/>
    </source>
</evidence>
<dbReference type="InterPro" id="IPR011009">
    <property type="entry name" value="Kinase-like_dom_sf"/>
</dbReference>
<keyword evidence="2" id="KW-0808">Transferase</keyword>
<sequence>MAPEQNEGQMFFQTDVYSFGVILFELLAGRVPFPLQDKGETARNAVRLAHMETLPPDVISLRKEALPQTWTEDKKAREMNIPDWLVAAVYKCLRKKPENRFANGKELHEYIIHNSIRTTSQKLQSANVVEDNNVQKLLREKEQLQQQVLQYKQQITIKEKEIHELKAVVDNTNHEREYWYNNTKTTSSSPKKKGISKTAFALLVLLTIGLAALSAYNLFNDNRSGKTELSRTSRNSADTTTASNKPPVKKVSEKKENTAAKKEISPVNTDSVSNPIGESARVKTTENNKENIRKDTPQVKEQAPPQVPSKSPRQYMVTEKAYFYNTPDESTRRNAFVVPANNAILNALDEQNDFILVQFRNQLGQSSKGWLRKKDLQLLNE</sequence>
<keyword evidence="8" id="KW-0472">Membrane</keyword>
<evidence type="ECO:0000256" key="1">
    <source>
        <dbReference type="ARBA" id="ARBA00022527"/>
    </source>
</evidence>
<feature type="compositionally biased region" description="Basic and acidic residues" evidence="7">
    <location>
        <begin position="250"/>
        <end position="264"/>
    </location>
</feature>
<dbReference type="SUPFAM" id="SSF56112">
    <property type="entry name" value="Protein kinase-like (PK-like)"/>
    <property type="match status" value="1"/>
</dbReference>
<evidence type="ECO:0000256" key="2">
    <source>
        <dbReference type="ARBA" id="ARBA00022679"/>
    </source>
</evidence>
<keyword evidence="8" id="KW-1133">Transmembrane helix</keyword>
<dbReference type="PROSITE" id="PS50011">
    <property type="entry name" value="PROTEIN_KINASE_DOM"/>
    <property type="match status" value="1"/>
</dbReference>
<feature type="region of interest" description="Disordered" evidence="7">
    <location>
        <begin position="222"/>
        <end position="312"/>
    </location>
</feature>
<name>A0A6J4SG51_9BACT</name>
<reference evidence="10" key="1">
    <citation type="submission" date="2020-02" db="EMBL/GenBank/DDBJ databases">
        <authorList>
            <person name="Meier V. D."/>
        </authorList>
    </citation>
    <scope>NUCLEOTIDE SEQUENCE</scope>
    <source>
        <strain evidence="10">AVDCRST_MAG96</strain>
    </source>
</reference>
<dbReference type="InterPro" id="IPR001245">
    <property type="entry name" value="Ser-Thr/Tyr_kinase_cat_dom"/>
</dbReference>
<keyword evidence="4" id="KW-0418">Kinase</keyword>
<keyword evidence="1" id="KW-0723">Serine/threonine-protein kinase</keyword>
<organism evidence="10">
    <name type="scientific">uncultured Segetibacter sp</name>
    <dbReference type="NCBI Taxonomy" id="481133"/>
    <lineage>
        <taxon>Bacteria</taxon>
        <taxon>Pseudomonadati</taxon>
        <taxon>Bacteroidota</taxon>
        <taxon>Chitinophagia</taxon>
        <taxon>Chitinophagales</taxon>
        <taxon>Chitinophagaceae</taxon>
        <taxon>Segetibacter</taxon>
        <taxon>environmental samples</taxon>
    </lineage>
</organism>
<feature type="transmembrane region" description="Helical" evidence="8">
    <location>
        <begin position="199"/>
        <end position="219"/>
    </location>
</feature>
<evidence type="ECO:0000256" key="8">
    <source>
        <dbReference type="SAM" id="Phobius"/>
    </source>
</evidence>
<evidence type="ECO:0000256" key="3">
    <source>
        <dbReference type="ARBA" id="ARBA00022741"/>
    </source>
</evidence>
<accession>A0A6J4SG51</accession>
<gene>
    <name evidence="10" type="ORF">AVDCRST_MAG96-1505</name>
</gene>
<dbReference type="GO" id="GO:0005524">
    <property type="term" value="F:ATP binding"/>
    <property type="evidence" value="ECO:0007669"/>
    <property type="project" value="UniProtKB-KW"/>
</dbReference>
<feature type="compositionally biased region" description="Basic and acidic residues" evidence="7">
    <location>
        <begin position="280"/>
        <end position="298"/>
    </location>
</feature>
<dbReference type="InterPro" id="IPR000719">
    <property type="entry name" value="Prot_kinase_dom"/>
</dbReference>
<protein>
    <recommendedName>
        <fullName evidence="9">Protein kinase domain-containing protein</fullName>
    </recommendedName>
</protein>
<feature type="compositionally biased region" description="Polar residues" evidence="7">
    <location>
        <begin position="232"/>
        <end position="242"/>
    </location>
</feature>
<feature type="domain" description="Protein kinase" evidence="9">
    <location>
        <begin position="1"/>
        <end position="111"/>
    </location>
</feature>
<evidence type="ECO:0000256" key="6">
    <source>
        <dbReference type="SAM" id="Coils"/>
    </source>
</evidence>
<dbReference type="GO" id="GO:0004674">
    <property type="term" value="F:protein serine/threonine kinase activity"/>
    <property type="evidence" value="ECO:0007669"/>
    <property type="project" value="UniProtKB-KW"/>
</dbReference>
<evidence type="ECO:0000256" key="7">
    <source>
        <dbReference type="SAM" id="MobiDB-lite"/>
    </source>
</evidence>
<dbReference type="PANTHER" id="PTHR24345:SF91">
    <property type="entry name" value="SERINE_THREONINE-PROTEIN KINASE PLK4"/>
    <property type="match status" value="1"/>
</dbReference>
<feature type="compositionally biased region" description="Polar residues" evidence="7">
    <location>
        <begin position="266"/>
        <end position="276"/>
    </location>
</feature>
<keyword evidence="5" id="KW-0067">ATP-binding</keyword>
<evidence type="ECO:0000313" key="10">
    <source>
        <dbReference type="EMBL" id="CAA9490859.1"/>
    </source>
</evidence>
<evidence type="ECO:0000259" key="9">
    <source>
        <dbReference type="PROSITE" id="PS50011"/>
    </source>
</evidence>
<keyword evidence="8" id="KW-0812">Transmembrane</keyword>
<dbReference type="PANTHER" id="PTHR24345">
    <property type="entry name" value="SERINE/THREONINE-PROTEIN KINASE PLK"/>
    <property type="match status" value="1"/>
</dbReference>
<keyword evidence="3" id="KW-0547">Nucleotide-binding</keyword>
<dbReference type="Gene3D" id="1.10.510.10">
    <property type="entry name" value="Transferase(Phosphotransferase) domain 1"/>
    <property type="match status" value="1"/>
</dbReference>